<dbReference type="SUPFAM" id="SSF51316">
    <property type="entry name" value="Mss4-like"/>
    <property type="match status" value="1"/>
</dbReference>
<dbReference type="PROSITE" id="PS51891">
    <property type="entry name" value="CENP_V_GFA"/>
    <property type="match status" value="1"/>
</dbReference>
<feature type="domain" description="CENP-V/GFA" evidence="5">
    <location>
        <begin position="5"/>
        <end position="123"/>
    </location>
</feature>
<protein>
    <submittedName>
        <fullName evidence="6">GFA family protein</fullName>
    </submittedName>
</protein>
<evidence type="ECO:0000256" key="3">
    <source>
        <dbReference type="ARBA" id="ARBA00022833"/>
    </source>
</evidence>
<dbReference type="Pfam" id="PF04828">
    <property type="entry name" value="GFA"/>
    <property type="match status" value="1"/>
</dbReference>
<proteinExistence type="inferred from homology"/>
<dbReference type="PANTHER" id="PTHR33337">
    <property type="entry name" value="GFA DOMAIN-CONTAINING PROTEIN"/>
    <property type="match status" value="1"/>
</dbReference>
<sequence length="136" mass="15572">MSKLYQGQCLCGGIKFEVDEIRPRMAHCHCTMCRKFHGAAFSTFGEAKVEHFRWLSGMALIRTFQAKNGTKRQFCDTCGSSLRFIPSNDTGEYVEFSLSLLDDDIPHRSDAHIYTKFRASWYEITDGLPVFSEGRK</sequence>
<keyword evidence="3" id="KW-0862">Zinc</keyword>
<dbReference type="Proteomes" id="UP001210678">
    <property type="component" value="Unassembled WGS sequence"/>
</dbReference>
<evidence type="ECO:0000313" key="6">
    <source>
        <dbReference type="EMBL" id="MDB1123799.1"/>
    </source>
</evidence>
<evidence type="ECO:0000259" key="5">
    <source>
        <dbReference type="PROSITE" id="PS51891"/>
    </source>
</evidence>
<keyword evidence="4" id="KW-0456">Lyase</keyword>
<accession>A0ABT4YQG9</accession>
<name>A0ABT4YQG9_9VIBR</name>
<comment type="similarity">
    <text evidence="1">Belongs to the Gfa family.</text>
</comment>
<keyword evidence="7" id="KW-1185">Reference proteome</keyword>
<evidence type="ECO:0000256" key="1">
    <source>
        <dbReference type="ARBA" id="ARBA00005495"/>
    </source>
</evidence>
<dbReference type="PANTHER" id="PTHR33337:SF40">
    <property type="entry name" value="CENP-V_GFA DOMAIN-CONTAINING PROTEIN-RELATED"/>
    <property type="match status" value="1"/>
</dbReference>
<evidence type="ECO:0000313" key="7">
    <source>
        <dbReference type="Proteomes" id="UP001210678"/>
    </source>
</evidence>
<dbReference type="EMBL" id="JAQLOI010000001">
    <property type="protein sequence ID" value="MDB1123799.1"/>
    <property type="molecule type" value="Genomic_DNA"/>
</dbReference>
<dbReference type="RefSeq" id="WP_272135452.1">
    <property type="nucleotide sequence ID" value="NZ_JAQLOI010000001.1"/>
</dbReference>
<keyword evidence="2" id="KW-0479">Metal-binding</keyword>
<dbReference type="InterPro" id="IPR006913">
    <property type="entry name" value="CENP-V/GFA"/>
</dbReference>
<evidence type="ECO:0000256" key="2">
    <source>
        <dbReference type="ARBA" id="ARBA00022723"/>
    </source>
</evidence>
<dbReference type="InterPro" id="IPR011057">
    <property type="entry name" value="Mss4-like_sf"/>
</dbReference>
<reference evidence="6 7" key="1">
    <citation type="submission" date="2023-01" db="EMBL/GenBank/DDBJ databases">
        <title>Vibrio sp. KJ40-1 sp.nov, isolated from marine algae.</title>
        <authorList>
            <person name="Butt M."/>
            <person name="Kim J.M.J."/>
            <person name="Jeon C.O.C."/>
        </authorList>
    </citation>
    <scope>NUCLEOTIDE SEQUENCE [LARGE SCALE GENOMIC DNA]</scope>
    <source>
        <strain evidence="6 7">KJ40-1</strain>
    </source>
</reference>
<dbReference type="Gene3D" id="3.90.1590.10">
    <property type="entry name" value="glutathione-dependent formaldehyde- activating enzyme (gfa)"/>
    <property type="match status" value="1"/>
</dbReference>
<comment type="caution">
    <text evidence="6">The sequence shown here is derived from an EMBL/GenBank/DDBJ whole genome shotgun (WGS) entry which is preliminary data.</text>
</comment>
<organism evidence="6 7">
    <name type="scientific">Vibrio algarum</name>
    <dbReference type="NCBI Taxonomy" id="3020714"/>
    <lineage>
        <taxon>Bacteria</taxon>
        <taxon>Pseudomonadati</taxon>
        <taxon>Pseudomonadota</taxon>
        <taxon>Gammaproteobacteria</taxon>
        <taxon>Vibrionales</taxon>
        <taxon>Vibrionaceae</taxon>
        <taxon>Vibrio</taxon>
    </lineage>
</organism>
<evidence type="ECO:0000256" key="4">
    <source>
        <dbReference type="ARBA" id="ARBA00023239"/>
    </source>
</evidence>
<gene>
    <name evidence="6" type="ORF">PGX00_09075</name>
</gene>